<keyword evidence="3" id="KW-0393">Immunoglobulin domain</keyword>
<dbReference type="InterPro" id="IPR013106">
    <property type="entry name" value="Ig_V-set"/>
</dbReference>
<feature type="domain" description="Ig-like" evidence="5">
    <location>
        <begin position="1"/>
        <end position="63"/>
    </location>
</feature>
<keyword evidence="7" id="KW-1185">Reference proteome</keyword>
<dbReference type="GO" id="GO:0009897">
    <property type="term" value="C:external side of plasma membrane"/>
    <property type="evidence" value="ECO:0007669"/>
    <property type="project" value="TreeGrafter"/>
</dbReference>
<sequence>MEIRWSKGTETIYQYNNGQEMTNNDFENRVSLSSQELRRGNLALTLRNVQMSDSGDYTCTVFHDGCQKRGVVHLQVREIERLTHLWSVLKQAHEDITQQRVKLNETIKLLEETLNHIELPSKHKNSIEGIPPFMQDHGRLEGHSMEDRRAVSTCKSRSAEAILPHLDEECDGQRTIQTREEVPDTEQEVSSPETSSRVLQTLRRSEFVSLRERATQTQVSPEATIQSTQEMRQQTVEQENFPQAVQPQATVPKKSHPLVWKTPFAAVNGKKWVFHRCLRCAEILKMAEKVPETGQGPFRRRSNSREGLPPFMAEHDDGQNRSQTSEGNTDTQQEFQPVLQTQNVQSDISGESDIVPRSARSYEAENPGTSVQSIAREQEGSSPPVQSQVPHLGIEILRKEDLKPALNAHRGVRVNSSV</sequence>
<evidence type="ECO:0000259" key="5">
    <source>
        <dbReference type="PROSITE" id="PS50835"/>
    </source>
</evidence>
<protein>
    <recommendedName>
        <fullName evidence="5">Ig-like domain-containing protein</fullName>
    </recommendedName>
</protein>
<evidence type="ECO:0000256" key="4">
    <source>
        <dbReference type="SAM" id="MobiDB-lite"/>
    </source>
</evidence>
<dbReference type="Gene3D" id="2.60.40.10">
    <property type="entry name" value="Immunoglobulins"/>
    <property type="match status" value="1"/>
</dbReference>
<keyword evidence="2" id="KW-0472">Membrane</keyword>
<dbReference type="PANTHER" id="PTHR24100">
    <property type="entry name" value="BUTYROPHILIN"/>
    <property type="match status" value="1"/>
</dbReference>
<dbReference type="Pfam" id="PF07686">
    <property type="entry name" value="V-set"/>
    <property type="match status" value="1"/>
</dbReference>
<dbReference type="InterPro" id="IPR036179">
    <property type="entry name" value="Ig-like_dom_sf"/>
</dbReference>
<name>A0AA88T9R3_9TELE</name>
<dbReference type="PROSITE" id="PS00290">
    <property type="entry name" value="IG_MHC"/>
    <property type="match status" value="1"/>
</dbReference>
<evidence type="ECO:0000313" key="7">
    <source>
        <dbReference type="Proteomes" id="UP001187343"/>
    </source>
</evidence>
<feature type="region of interest" description="Disordered" evidence="4">
    <location>
        <begin position="292"/>
        <end position="333"/>
    </location>
</feature>
<gene>
    <name evidence="6" type="ORF">Q8A67_024768</name>
</gene>
<dbReference type="InterPro" id="IPR007110">
    <property type="entry name" value="Ig-like_dom"/>
</dbReference>
<organism evidence="6 7">
    <name type="scientific">Cirrhinus molitorella</name>
    <name type="common">mud carp</name>
    <dbReference type="NCBI Taxonomy" id="172907"/>
    <lineage>
        <taxon>Eukaryota</taxon>
        <taxon>Metazoa</taxon>
        <taxon>Chordata</taxon>
        <taxon>Craniata</taxon>
        <taxon>Vertebrata</taxon>
        <taxon>Euteleostomi</taxon>
        <taxon>Actinopterygii</taxon>
        <taxon>Neopterygii</taxon>
        <taxon>Teleostei</taxon>
        <taxon>Ostariophysi</taxon>
        <taxon>Cypriniformes</taxon>
        <taxon>Cyprinidae</taxon>
        <taxon>Labeoninae</taxon>
        <taxon>Labeonini</taxon>
        <taxon>Cirrhinus</taxon>
    </lineage>
</organism>
<feature type="compositionally biased region" description="Polar residues" evidence="4">
    <location>
        <begin position="320"/>
        <end position="333"/>
    </location>
</feature>
<evidence type="ECO:0000313" key="6">
    <source>
        <dbReference type="EMBL" id="KAK2870376.1"/>
    </source>
</evidence>
<proteinExistence type="predicted"/>
<evidence type="ECO:0000256" key="3">
    <source>
        <dbReference type="ARBA" id="ARBA00023319"/>
    </source>
</evidence>
<dbReference type="InterPro" id="IPR003006">
    <property type="entry name" value="Ig/MHC_CS"/>
</dbReference>
<dbReference type="GO" id="GO:0050852">
    <property type="term" value="P:T cell receptor signaling pathway"/>
    <property type="evidence" value="ECO:0007669"/>
    <property type="project" value="TreeGrafter"/>
</dbReference>
<evidence type="ECO:0000256" key="1">
    <source>
        <dbReference type="ARBA" id="ARBA00004370"/>
    </source>
</evidence>
<feature type="compositionally biased region" description="Polar residues" evidence="4">
    <location>
        <begin position="367"/>
        <end position="389"/>
    </location>
</feature>
<evidence type="ECO:0000256" key="2">
    <source>
        <dbReference type="ARBA" id="ARBA00023136"/>
    </source>
</evidence>
<feature type="region of interest" description="Disordered" evidence="4">
    <location>
        <begin position="361"/>
        <end position="390"/>
    </location>
</feature>
<dbReference type="Proteomes" id="UP001187343">
    <property type="component" value="Unassembled WGS sequence"/>
</dbReference>
<dbReference type="PROSITE" id="PS50835">
    <property type="entry name" value="IG_LIKE"/>
    <property type="match status" value="1"/>
</dbReference>
<dbReference type="SUPFAM" id="SSF48726">
    <property type="entry name" value="Immunoglobulin"/>
    <property type="match status" value="1"/>
</dbReference>
<dbReference type="InterPro" id="IPR050504">
    <property type="entry name" value="IgSF_BTN/MOG"/>
</dbReference>
<dbReference type="GO" id="GO:0001817">
    <property type="term" value="P:regulation of cytokine production"/>
    <property type="evidence" value="ECO:0007669"/>
    <property type="project" value="TreeGrafter"/>
</dbReference>
<dbReference type="PANTHER" id="PTHR24100:SF130">
    <property type="entry name" value="BUTYROPHILIN-LIKE PROTEIN 9"/>
    <property type="match status" value="1"/>
</dbReference>
<comment type="caution">
    <text evidence="6">The sequence shown here is derived from an EMBL/GenBank/DDBJ whole genome shotgun (WGS) entry which is preliminary data.</text>
</comment>
<reference evidence="6" key="1">
    <citation type="submission" date="2023-08" db="EMBL/GenBank/DDBJ databases">
        <title>Chromosome-level Genome Assembly of mud carp (Cirrhinus molitorella).</title>
        <authorList>
            <person name="Liu H."/>
        </authorList>
    </citation>
    <scope>NUCLEOTIDE SEQUENCE</scope>
    <source>
        <strain evidence="6">Prfri</strain>
        <tissue evidence="6">Muscle</tissue>
    </source>
</reference>
<dbReference type="AlphaFoldDB" id="A0AA88T9R3"/>
<comment type="subcellular location">
    <subcellularLocation>
        <location evidence="1">Membrane</location>
    </subcellularLocation>
</comment>
<dbReference type="InterPro" id="IPR013783">
    <property type="entry name" value="Ig-like_fold"/>
</dbReference>
<feature type="compositionally biased region" description="Polar residues" evidence="4">
    <location>
        <begin position="215"/>
        <end position="249"/>
    </location>
</feature>
<feature type="region of interest" description="Disordered" evidence="4">
    <location>
        <begin position="212"/>
        <end position="249"/>
    </location>
</feature>
<dbReference type="EMBL" id="JAUYZG010000024">
    <property type="protein sequence ID" value="KAK2870376.1"/>
    <property type="molecule type" value="Genomic_DNA"/>
</dbReference>
<dbReference type="GO" id="GO:0005102">
    <property type="term" value="F:signaling receptor binding"/>
    <property type="evidence" value="ECO:0007669"/>
    <property type="project" value="TreeGrafter"/>
</dbReference>
<accession>A0AA88T9R3</accession>